<dbReference type="Pfam" id="PF00144">
    <property type="entry name" value="Beta-lactamase"/>
    <property type="match status" value="1"/>
</dbReference>
<evidence type="ECO:0000256" key="2">
    <source>
        <dbReference type="SAM" id="Phobius"/>
    </source>
</evidence>
<dbReference type="STRING" id="218821.SAMN05421837_1021063"/>
<sequence>MDHAKLDAALHAVHRAGVPGVFAEVRAGDQVWCGAAGVADVETGHPVSAGLRHRVGSVTKTFTAAAVLRQVEAGRIGLDTPIGHYLPSLVPGDRGRAITVRMLIDHTSGLAEYLPYAYPSLKAFPDLAATRPDSFDDHRFTRFDPVELIGLGVGAPPVGTPGGGPGVYSNTNYLLLGRLLAHVTGGSAEECITRDVIDRAGLRHTGFPTGTHVEGPHSKLYESWFGMIDPPRDYSVFDMSWVGPAASLISTVADLNRFFALLLAGEIVAPASLAEMRRTVRVISQEGKLIDYGLGLHPVESTEFWGHGGTVWGGGTLAAARADGRRQFAIAVNTQRWNRLDEQGRPPAPPDRRRAGRVHPAGDGRGAGVTARRVPAVAGAGLLLTVAATVVPFADRSVPADHVRAGYPAYTPAQIGSAVGTYLVLLASVGALGVLGWLGTAWAVRAGKRWAHAAATVLLVLGVATGLAGLLVEDTSGEPALPPALGWAGLVPCLAGVLVVGLLLSRSTRTRSRTGSPAPRAGR</sequence>
<protein>
    <submittedName>
        <fullName evidence="4">CubicO group peptidase, beta-lactamase class C family</fullName>
    </submittedName>
</protein>
<dbReference type="InterPro" id="IPR001466">
    <property type="entry name" value="Beta-lactam-related"/>
</dbReference>
<dbReference type="Gene3D" id="3.40.710.10">
    <property type="entry name" value="DD-peptidase/beta-lactamase superfamily"/>
    <property type="match status" value="1"/>
</dbReference>
<organism evidence="4 5">
    <name type="scientific">Amycolatopsis pretoriensis</name>
    <dbReference type="NCBI Taxonomy" id="218821"/>
    <lineage>
        <taxon>Bacteria</taxon>
        <taxon>Bacillati</taxon>
        <taxon>Actinomycetota</taxon>
        <taxon>Actinomycetes</taxon>
        <taxon>Pseudonocardiales</taxon>
        <taxon>Pseudonocardiaceae</taxon>
        <taxon>Amycolatopsis</taxon>
    </lineage>
</organism>
<reference evidence="5" key="1">
    <citation type="submission" date="2016-10" db="EMBL/GenBank/DDBJ databases">
        <authorList>
            <person name="Varghese N."/>
            <person name="Submissions S."/>
        </authorList>
    </citation>
    <scope>NUCLEOTIDE SEQUENCE [LARGE SCALE GENOMIC DNA]</scope>
    <source>
        <strain evidence="5">DSM 44654</strain>
    </source>
</reference>
<dbReference type="RefSeq" id="WP_244180179.1">
    <property type="nucleotide sequence ID" value="NZ_FNUJ01000002.1"/>
</dbReference>
<proteinExistence type="predicted"/>
<dbReference type="InterPro" id="IPR012338">
    <property type="entry name" value="Beta-lactam/transpept-like"/>
</dbReference>
<dbReference type="EMBL" id="FNUJ01000002">
    <property type="protein sequence ID" value="SEF25217.1"/>
    <property type="molecule type" value="Genomic_DNA"/>
</dbReference>
<keyword evidence="2" id="KW-1133">Transmembrane helix</keyword>
<gene>
    <name evidence="4" type="ORF">SAMN05421837_1021063</name>
</gene>
<feature type="region of interest" description="Disordered" evidence="1">
    <location>
        <begin position="339"/>
        <end position="369"/>
    </location>
</feature>
<evidence type="ECO:0000256" key="1">
    <source>
        <dbReference type="SAM" id="MobiDB-lite"/>
    </source>
</evidence>
<evidence type="ECO:0000259" key="3">
    <source>
        <dbReference type="Pfam" id="PF00144"/>
    </source>
</evidence>
<dbReference type="AlphaFoldDB" id="A0A1H5QJ40"/>
<feature type="transmembrane region" description="Helical" evidence="2">
    <location>
        <begin position="414"/>
        <end position="438"/>
    </location>
</feature>
<feature type="domain" description="Beta-lactamase-related" evidence="3">
    <location>
        <begin position="13"/>
        <end position="343"/>
    </location>
</feature>
<name>A0A1H5QJ40_9PSEU</name>
<keyword evidence="5" id="KW-1185">Reference proteome</keyword>
<dbReference type="InterPro" id="IPR050491">
    <property type="entry name" value="AmpC-like"/>
</dbReference>
<dbReference type="PANTHER" id="PTHR46825:SF7">
    <property type="entry name" value="D-ALANYL-D-ALANINE CARBOXYPEPTIDASE"/>
    <property type="match status" value="1"/>
</dbReference>
<dbReference type="SUPFAM" id="SSF56601">
    <property type="entry name" value="beta-lactamase/transpeptidase-like"/>
    <property type="match status" value="1"/>
</dbReference>
<evidence type="ECO:0000313" key="5">
    <source>
        <dbReference type="Proteomes" id="UP000198878"/>
    </source>
</evidence>
<accession>A0A1H5QJ40</accession>
<keyword evidence="2" id="KW-0812">Transmembrane</keyword>
<feature type="transmembrane region" description="Helical" evidence="2">
    <location>
        <begin position="450"/>
        <end position="472"/>
    </location>
</feature>
<dbReference type="PANTHER" id="PTHR46825">
    <property type="entry name" value="D-ALANYL-D-ALANINE-CARBOXYPEPTIDASE/ENDOPEPTIDASE AMPH"/>
    <property type="match status" value="1"/>
</dbReference>
<keyword evidence="2" id="KW-0472">Membrane</keyword>
<dbReference type="Proteomes" id="UP000198878">
    <property type="component" value="Unassembled WGS sequence"/>
</dbReference>
<feature type="transmembrane region" description="Helical" evidence="2">
    <location>
        <begin position="484"/>
        <end position="504"/>
    </location>
</feature>
<evidence type="ECO:0000313" key="4">
    <source>
        <dbReference type="EMBL" id="SEF25217.1"/>
    </source>
</evidence>